<name>A0A644ZPG9_9ZZZZ</name>
<reference evidence="10" key="1">
    <citation type="submission" date="2019-08" db="EMBL/GenBank/DDBJ databases">
        <authorList>
            <person name="Kucharzyk K."/>
            <person name="Murdoch R.W."/>
            <person name="Higgins S."/>
            <person name="Loffler F."/>
        </authorList>
    </citation>
    <scope>NUCLEOTIDE SEQUENCE</scope>
</reference>
<gene>
    <name evidence="10" type="ORF">SDC9_89323</name>
</gene>
<evidence type="ECO:0000256" key="1">
    <source>
        <dbReference type="ARBA" id="ARBA00004429"/>
    </source>
</evidence>
<keyword evidence="7 8" id="KW-0472">Membrane</keyword>
<proteinExistence type="predicted"/>
<keyword evidence="6 8" id="KW-1133">Transmembrane helix</keyword>
<dbReference type="PANTHER" id="PTHR35011">
    <property type="entry name" value="2,3-DIKETO-L-GULONATE TRAP TRANSPORTER SMALL PERMEASE PROTEIN YIAM"/>
    <property type="match status" value="1"/>
</dbReference>
<keyword evidence="3" id="KW-1003">Cell membrane</keyword>
<keyword evidence="5 8" id="KW-0812">Transmembrane</keyword>
<dbReference type="PANTHER" id="PTHR35011:SF2">
    <property type="entry name" value="2,3-DIKETO-L-GULONATE TRAP TRANSPORTER SMALL PERMEASE PROTEIN YIAM"/>
    <property type="match status" value="1"/>
</dbReference>
<dbReference type="EMBL" id="VSSQ01009807">
    <property type="protein sequence ID" value="MPM42656.1"/>
    <property type="molecule type" value="Genomic_DNA"/>
</dbReference>
<evidence type="ECO:0000256" key="6">
    <source>
        <dbReference type="ARBA" id="ARBA00022989"/>
    </source>
</evidence>
<evidence type="ECO:0000256" key="3">
    <source>
        <dbReference type="ARBA" id="ARBA00022475"/>
    </source>
</evidence>
<feature type="transmembrane region" description="Helical" evidence="8">
    <location>
        <begin position="14"/>
        <end position="40"/>
    </location>
</feature>
<evidence type="ECO:0000256" key="2">
    <source>
        <dbReference type="ARBA" id="ARBA00022448"/>
    </source>
</evidence>
<feature type="transmembrane region" description="Helical" evidence="8">
    <location>
        <begin position="46"/>
        <end position="63"/>
    </location>
</feature>
<evidence type="ECO:0000256" key="8">
    <source>
        <dbReference type="SAM" id="Phobius"/>
    </source>
</evidence>
<organism evidence="10">
    <name type="scientific">bioreactor metagenome</name>
    <dbReference type="NCBI Taxonomy" id="1076179"/>
    <lineage>
        <taxon>unclassified sequences</taxon>
        <taxon>metagenomes</taxon>
        <taxon>ecological metagenomes</taxon>
    </lineage>
</organism>
<keyword evidence="4" id="KW-0997">Cell inner membrane</keyword>
<evidence type="ECO:0000256" key="7">
    <source>
        <dbReference type="ARBA" id="ARBA00023136"/>
    </source>
</evidence>
<comment type="subcellular location">
    <subcellularLocation>
        <location evidence="1">Cell inner membrane</location>
        <topology evidence="1">Multi-pass membrane protein</topology>
    </subcellularLocation>
</comment>
<keyword evidence="2" id="KW-0813">Transport</keyword>
<feature type="domain" description="Tripartite ATP-independent periplasmic transporters DctQ component" evidence="9">
    <location>
        <begin position="23"/>
        <end position="151"/>
    </location>
</feature>
<accession>A0A644ZPG9</accession>
<evidence type="ECO:0000256" key="4">
    <source>
        <dbReference type="ARBA" id="ARBA00022519"/>
    </source>
</evidence>
<sequence>MKIVSFLDKHLEEVLLAILLSVMTLMIFMQIVFRVFGWPLSWTEELGRYMFIWMIYLGAASAIRKRKHISVELLDLFLKDSGKFVLNIISNVIFMIFAGILTYYSIPVVLRVAAQLSPAVRLSMAIPYSSVLVGSALMLIRLIQDTIARFRERKEAVGSHD</sequence>
<dbReference type="AlphaFoldDB" id="A0A644ZPG9"/>
<dbReference type="Pfam" id="PF04290">
    <property type="entry name" value="DctQ"/>
    <property type="match status" value="1"/>
</dbReference>
<evidence type="ECO:0000313" key="10">
    <source>
        <dbReference type="EMBL" id="MPM42656.1"/>
    </source>
</evidence>
<feature type="transmembrane region" description="Helical" evidence="8">
    <location>
        <begin position="84"/>
        <end position="106"/>
    </location>
</feature>
<dbReference type="GO" id="GO:0005886">
    <property type="term" value="C:plasma membrane"/>
    <property type="evidence" value="ECO:0007669"/>
    <property type="project" value="UniProtKB-SubCell"/>
</dbReference>
<protein>
    <recommendedName>
        <fullName evidence="9">Tripartite ATP-independent periplasmic transporters DctQ component domain-containing protein</fullName>
    </recommendedName>
</protein>
<dbReference type="InterPro" id="IPR007387">
    <property type="entry name" value="TRAP_DctQ"/>
</dbReference>
<evidence type="ECO:0000256" key="5">
    <source>
        <dbReference type="ARBA" id="ARBA00022692"/>
    </source>
</evidence>
<dbReference type="InterPro" id="IPR055348">
    <property type="entry name" value="DctQ"/>
</dbReference>
<dbReference type="GO" id="GO:0022857">
    <property type="term" value="F:transmembrane transporter activity"/>
    <property type="evidence" value="ECO:0007669"/>
    <property type="project" value="TreeGrafter"/>
</dbReference>
<feature type="transmembrane region" description="Helical" evidence="8">
    <location>
        <begin position="126"/>
        <end position="143"/>
    </location>
</feature>
<comment type="caution">
    <text evidence="10">The sequence shown here is derived from an EMBL/GenBank/DDBJ whole genome shotgun (WGS) entry which is preliminary data.</text>
</comment>
<dbReference type="GO" id="GO:0015740">
    <property type="term" value="P:C4-dicarboxylate transport"/>
    <property type="evidence" value="ECO:0007669"/>
    <property type="project" value="TreeGrafter"/>
</dbReference>
<evidence type="ECO:0000259" key="9">
    <source>
        <dbReference type="Pfam" id="PF04290"/>
    </source>
</evidence>